<comment type="caution">
    <text evidence="14">The sequence shown here is derived from an EMBL/GenBank/DDBJ whole genome shotgun (WGS) entry which is preliminary data.</text>
</comment>
<feature type="region of interest" description="Disordered" evidence="11">
    <location>
        <begin position="574"/>
        <end position="596"/>
    </location>
</feature>
<dbReference type="Pfam" id="PF00069">
    <property type="entry name" value="Pkinase"/>
    <property type="match status" value="1"/>
</dbReference>
<name>A0A8E0RQD2_9TREM</name>
<evidence type="ECO:0000259" key="12">
    <source>
        <dbReference type="PROSITE" id="PS50011"/>
    </source>
</evidence>
<keyword evidence="15" id="KW-1185">Reference proteome</keyword>
<evidence type="ECO:0000256" key="10">
    <source>
        <dbReference type="PROSITE-ProRule" id="PRU10141"/>
    </source>
</evidence>
<accession>A0A8E0RQD2</accession>
<evidence type="ECO:0000256" key="3">
    <source>
        <dbReference type="ARBA" id="ARBA00022527"/>
    </source>
</evidence>
<evidence type="ECO:0000256" key="1">
    <source>
        <dbReference type="ARBA" id="ARBA00005354"/>
    </source>
</evidence>
<feature type="compositionally biased region" description="Polar residues" evidence="11">
    <location>
        <begin position="368"/>
        <end position="381"/>
    </location>
</feature>
<feature type="binding site" evidence="10">
    <location>
        <position position="714"/>
    </location>
    <ligand>
        <name>ATP</name>
        <dbReference type="ChEBI" id="CHEBI:30616"/>
    </ligand>
</feature>
<dbReference type="EC" id="2.7.11.1" evidence="2"/>
<dbReference type="InterPro" id="IPR008271">
    <property type="entry name" value="Ser/Thr_kinase_AS"/>
</dbReference>
<keyword evidence="7 10" id="KW-0067">ATP-binding</keyword>
<evidence type="ECO:0000256" key="11">
    <source>
        <dbReference type="SAM" id="MobiDB-lite"/>
    </source>
</evidence>
<evidence type="ECO:0000256" key="2">
    <source>
        <dbReference type="ARBA" id="ARBA00012513"/>
    </source>
</evidence>
<dbReference type="OrthoDB" id="1738954at2759"/>
<feature type="region of interest" description="Disordered" evidence="11">
    <location>
        <begin position="347"/>
        <end position="396"/>
    </location>
</feature>
<dbReference type="AlphaFoldDB" id="A0A8E0RQD2"/>
<evidence type="ECO:0000256" key="5">
    <source>
        <dbReference type="ARBA" id="ARBA00022741"/>
    </source>
</evidence>
<dbReference type="Gene3D" id="3.30.200.20">
    <property type="entry name" value="Phosphorylase Kinase, domain 1"/>
    <property type="match status" value="1"/>
</dbReference>
<dbReference type="Proteomes" id="UP000728185">
    <property type="component" value="Unassembled WGS sequence"/>
</dbReference>
<dbReference type="GO" id="GO:0004674">
    <property type="term" value="F:protein serine/threonine kinase activity"/>
    <property type="evidence" value="ECO:0007669"/>
    <property type="project" value="UniProtKB-KW"/>
</dbReference>
<reference evidence="14" key="1">
    <citation type="submission" date="2019-05" db="EMBL/GenBank/DDBJ databases">
        <title>Annotation for the trematode Fasciolopsis buski.</title>
        <authorList>
            <person name="Choi Y.-J."/>
        </authorList>
    </citation>
    <scope>NUCLEOTIDE SEQUENCE</scope>
    <source>
        <strain evidence="14">HT</strain>
        <tissue evidence="14">Whole worm</tissue>
    </source>
</reference>
<dbReference type="Gene3D" id="3.10.20.230">
    <property type="entry name" value="Doublecortin domain"/>
    <property type="match status" value="1"/>
</dbReference>
<keyword evidence="3" id="KW-0723">Serine/threonine-protein kinase</keyword>
<evidence type="ECO:0000313" key="15">
    <source>
        <dbReference type="Proteomes" id="UP000728185"/>
    </source>
</evidence>
<dbReference type="PROSITE" id="PS00108">
    <property type="entry name" value="PROTEIN_KINASE_ST"/>
    <property type="match status" value="1"/>
</dbReference>
<feature type="domain" description="Protein kinase" evidence="12">
    <location>
        <begin position="685"/>
        <end position="871"/>
    </location>
</feature>
<dbReference type="InterPro" id="IPR000719">
    <property type="entry name" value="Prot_kinase_dom"/>
</dbReference>
<dbReference type="EMBL" id="LUCM01009033">
    <property type="protein sequence ID" value="KAA0187565.1"/>
    <property type="molecule type" value="Genomic_DNA"/>
</dbReference>
<dbReference type="InterPro" id="IPR036572">
    <property type="entry name" value="Doublecortin_dom_sf"/>
</dbReference>
<dbReference type="PROSITE" id="PS50309">
    <property type="entry name" value="DC"/>
    <property type="match status" value="1"/>
</dbReference>
<keyword evidence="5 10" id="KW-0547">Nucleotide-binding</keyword>
<dbReference type="InterPro" id="IPR003533">
    <property type="entry name" value="Doublecortin_dom"/>
</dbReference>
<feature type="compositionally biased region" description="Low complexity" evidence="11">
    <location>
        <begin position="579"/>
        <end position="596"/>
    </location>
</feature>
<dbReference type="SMART" id="SM00220">
    <property type="entry name" value="S_TKc"/>
    <property type="match status" value="1"/>
</dbReference>
<comment type="catalytic activity">
    <reaction evidence="8">
        <text>L-threonyl-[protein] + ATP = O-phospho-L-threonyl-[protein] + ADP + H(+)</text>
        <dbReference type="Rhea" id="RHEA:46608"/>
        <dbReference type="Rhea" id="RHEA-COMP:11060"/>
        <dbReference type="Rhea" id="RHEA-COMP:11605"/>
        <dbReference type="ChEBI" id="CHEBI:15378"/>
        <dbReference type="ChEBI" id="CHEBI:30013"/>
        <dbReference type="ChEBI" id="CHEBI:30616"/>
        <dbReference type="ChEBI" id="CHEBI:61977"/>
        <dbReference type="ChEBI" id="CHEBI:456216"/>
        <dbReference type="EC" id="2.7.11.1"/>
    </reaction>
</comment>
<evidence type="ECO:0000256" key="6">
    <source>
        <dbReference type="ARBA" id="ARBA00022777"/>
    </source>
</evidence>
<evidence type="ECO:0000256" key="9">
    <source>
        <dbReference type="ARBA" id="ARBA00048679"/>
    </source>
</evidence>
<dbReference type="Pfam" id="PF03607">
    <property type="entry name" value="DCX"/>
    <property type="match status" value="1"/>
</dbReference>
<proteinExistence type="inferred from homology"/>
<protein>
    <recommendedName>
        <fullName evidence="2">non-specific serine/threonine protein kinase</fullName>
        <ecNumber evidence="2">2.7.11.1</ecNumber>
    </recommendedName>
</protein>
<gene>
    <name evidence="14" type="ORF">FBUS_06501</name>
</gene>
<evidence type="ECO:0000259" key="13">
    <source>
        <dbReference type="PROSITE" id="PS50309"/>
    </source>
</evidence>
<organism evidence="14 15">
    <name type="scientific">Fasciolopsis buskii</name>
    <dbReference type="NCBI Taxonomy" id="27845"/>
    <lineage>
        <taxon>Eukaryota</taxon>
        <taxon>Metazoa</taxon>
        <taxon>Spiralia</taxon>
        <taxon>Lophotrochozoa</taxon>
        <taxon>Platyhelminthes</taxon>
        <taxon>Trematoda</taxon>
        <taxon>Digenea</taxon>
        <taxon>Plagiorchiida</taxon>
        <taxon>Echinostomata</taxon>
        <taxon>Echinostomatoidea</taxon>
        <taxon>Fasciolidae</taxon>
        <taxon>Fasciolopsis</taxon>
    </lineage>
</organism>
<keyword evidence="6 14" id="KW-0418">Kinase</keyword>
<dbReference type="SUPFAM" id="SSF56112">
    <property type="entry name" value="Protein kinase-like (PK-like)"/>
    <property type="match status" value="1"/>
</dbReference>
<evidence type="ECO:0000256" key="8">
    <source>
        <dbReference type="ARBA" id="ARBA00047899"/>
    </source>
</evidence>
<evidence type="ECO:0000313" key="14">
    <source>
        <dbReference type="EMBL" id="KAA0187565.1"/>
    </source>
</evidence>
<evidence type="ECO:0000256" key="4">
    <source>
        <dbReference type="ARBA" id="ARBA00022679"/>
    </source>
</evidence>
<dbReference type="GO" id="GO:0005524">
    <property type="term" value="F:ATP binding"/>
    <property type="evidence" value="ECO:0007669"/>
    <property type="project" value="UniProtKB-UniRule"/>
</dbReference>
<dbReference type="PROSITE" id="PS50011">
    <property type="entry name" value="PROTEIN_KINASE_DOM"/>
    <property type="match status" value="1"/>
</dbReference>
<dbReference type="GO" id="GO:0035556">
    <property type="term" value="P:intracellular signal transduction"/>
    <property type="evidence" value="ECO:0007669"/>
    <property type="project" value="InterPro"/>
</dbReference>
<feature type="domain" description="Doublecortin" evidence="13">
    <location>
        <begin position="134"/>
        <end position="222"/>
    </location>
</feature>
<evidence type="ECO:0000256" key="7">
    <source>
        <dbReference type="ARBA" id="ARBA00022840"/>
    </source>
</evidence>
<comment type="similarity">
    <text evidence="1">Belongs to the protein kinase superfamily. CAMK Ser/Thr protein kinase family. CaMK subfamily.</text>
</comment>
<sequence length="871" mass="96770">MFQAVNPFVNLSGSWTRKAGNAVPVRLPATSLHTESITRCELPLASRPKMALPMRPHPLRQSHPPLGSNTRAVRAGSQVASRFPPLINSDRPNLTQTAMFLGGPDHRNFLRDSSNPVVDTLRLLPPDGRTAGSRQIFVVRPNWNGCGLSSLKVILTRSAVRTLGQVMCEISEAFGPRWGHDPIRHIYTITGREVRSVMELFRQQKLFIATGAQRLFGPSPVPGWNNLSKEAAISSRGDIGKEVPFTGVQIRVRPNLTTSRFTLFSLAEMLGKFWPDHPDPAGVVIQWDKRLTRIRQLRASIQEKTPKVESQVPTNKVNIASIRQNVKCVPGELQAADVAVPKSICSDKPTTAVSRVEERDSGFDESILNESKPPSQTSNSAARLEHANSDQTQRNNHCTDFVNADKQWEQEQVSKSRFGELKPFIRHPTPAWKSVPHPSGIRLPQLDSPSGQPLICGSQIKKAADEKDKIGLCLSNAVKESNVMLSEEPNQVRIPFIGFHQRAIFMHPTNKWLSPFKTGPALPALQGIGKHQFKEAGFAIHPSTGVVGEQEPQKPARPTDAGCNLPAVYACSRQKPTTPSSSGQPKASSPSESSKPCFVESILPARLESITEPEEIRQSEKPDNQSKIGLVCQVQLAEQTEKRGKFADPIFSEPSIKSALLSYYNTIKFCDCSSYPDAAFLDKRYHIGRTLGDGNFAVVRLARRRDTGQQFAIKMIDKTKLTGKESMLFNEVTIMHRCNHPNIVRLYEEFETPKEIWLSMEYVKSITVGGINSFYALSISSAKHQIIHLQDGDLFDGITKAMKFSEATASGIVRDLAAALFYLHCRSIVHRDLKPENVLVGSRITLQLFGLFWPALYFRLGKNATFFHLPE</sequence>
<dbReference type="Gene3D" id="1.10.510.10">
    <property type="entry name" value="Transferase(Phosphotransferase) domain 1"/>
    <property type="match status" value="1"/>
</dbReference>
<dbReference type="InterPro" id="IPR011009">
    <property type="entry name" value="Kinase-like_dom_sf"/>
</dbReference>
<comment type="catalytic activity">
    <reaction evidence="9">
        <text>L-seryl-[protein] + ATP = O-phospho-L-seryl-[protein] + ADP + H(+)</text>
        <dbReference type="Rhea" id="RHEA:17989"/>
        <dbReference type="Rhea" id="RHEA-COMP:9863"/>
        <dbReference type="Rhea" id="RHEA-COMP:11604"/>
        <dbReference type="ChEBI" id="CHEBI:15378"/>
        <dbReference type="ChEBI" id="CHEBI:29999"/>
        <dbReference type="ChEBI" id="CHEBI:30616"/>
        <dbReference type="ChEBI" id="CHEBI:83421"/>
        <dbReference type="ChEBI" id="CHEBI:456216"/>
        <dbReference type="EC" id="2.7.11.1"/>
    </reaction>
</comment>
<dbReference type="PANTHER" id="PTHR24347">
    <property type="entry name" value="SERINE/THREONINE-PROTEIN KINASE"/>
    <property type="match status" value="1"/>
</dbReference>
<dbReference type="FunFam" id="3.30.200.20:FF:000003">
    <property type="entry name" value="Non-specific serine/threonine protein kinase"/>
    <property type="match status" value="1"/>
</dbReference>
<dbReference type="InterPro" id="IPR017441">
    <property type="entry name" value="Protein_kinase_ATP_BS"/>
</dbReference>
<dbReference type="PROSITE" id="PS00107">
    <property type="entry name" value="PROTEIN_KINASE_ATP"/>
    <property type="match status" value="1"/>
</dbReference>
<keyword evidence="4" id="KW-0808">Transferase</keyword>